<evidence type="ECO:0000256" key="1">
    <source>
        <dbReference type="SAM" id="SignalP"/>
    </source>
</evidence>
<dbReference type="Gene3D" id="2.60.120.1160">
    <property type="match status" value="1"/>
</dbReference>
<evidence type="ECO:0000313" key="3">
    <source>
        <dbReference type="EMBL" id="KAH8705564.1"/>
    </source>
</evidence>
<dbReference type="Proteomes" id="UP001201262">
    <property type="component" value="Unassembled WGS sequence"/>
</dbReference>
<keyword evidence="4" id="KW-1185">Reference proteome</keyword>
<dbReference type="RefSeq" id="XP_046078185.1">
    <property type="nucleotide sequence ID" value="XM_046210378.1"/>
</dbReference>
<feature type="chain" id="PRO_5042015333" description="Glycoside hydrolase 131 catalytic N-terminal domain-containing protein" evidence="1">
    <location>
        <begin position="19"/>
        <end position="263"/>
    </location>
</feature>
<sequence length="263" mass="29114">MKRNTLLLAAFLSSTARAGTTLWSGIFNSTFTVSDFDLWSWSNQIQPYQWYIHGTGNTSEYLGLSADFKNPNDTSDTQGIRITIDGTSFWEGQTMERTEIIPQTSKNLGSGHLYYHFSLMTKSTNPPNPNFEHQIAFFESHFTEIKYGTISGSTGADNTLRWDVSQVTKWSTQLVAGNWYNFAYDIDFDAQTVGLWASNGSAPLTEVVTPISASTSTNSADWHIGELRLPNGGSDADAEDWYWSGIWIEEAPITTSVAGPGDA</sequence>
<comment type="caution">
    <text evidence="3">The sequence shown here is derived from an EMBL/GenBank/DDBJ whole genome shotgun (WGS) entry which is preliminary data.</text>
</comment>
<evidence type="ECO:0000259" key="2">
    <source>
        <dbReference type="Pfam" id="PF18271"/>
    </source>
</evidence>
<name>A0AAD4Q3Y1_9EURO</name>
<dbReference type="Pfam" id="PF18271">
    <property type="entry name" value="GH131_N"/>
    <property type="match status" value="1"/>
</dbReference>
<dbReference type="InterPro" id="IPR041524">
    <property type="entry name" value="GH131_N"/>
</dbReference>
<dbReference type="PANTHER" id="PTHR34612">
    <property type="entry name" value="GH131_N DOMAIN-CONTAINING PROTEIN"/>
    <property type="match status" value="1"/>
</dbReference>
<organism evidence="3 4">
    <name type="scientific">Talaromyces proteolyticus</name>
    <dbReference type="NCBI Taxonomy" id="1131652"/>
    <lineage>
        <taxon>Eukaryota</taxon>
        <taxon>Fungi</taxon>
        <taxon>Dikarya</taxon>
        <taxon>Ascomycota</taxon>
        <taxon>Pezizomycotina</taxon>
        <taxon>Eurotiomycetes</taxon>
        <taxon>Eurotiomycetidae</taxon>
        <taxon>Eurotiales</taxon>
        <taxon>Trichocomaceae</taxon>
        <taxon>Talaromyces</taxon>
        <taxon>Talaromyces sect. Bacilispori</taxon>
    </lineage>
</organism>
<proteinExistence type="predicted"/>
<dbReference type="AlphaFoldDB" id="A0AAD4Q3Y1"/>
<reference evidence="3" key="1">
    <citation type="submission" date="2021-12" db="EMBL/GenBank/DDBJ databases">
        <title>Convergent genome expansion in fungi linked to evolution of root-endophyte symbiosis.</title>
        <authorList>
            <consortium name="DOE Joint Genome Institute"/>
            <person name="Ke Y.-H."/>
            <person name="Bonito G."/>
            <person name="Liao H.-L."/>
            <person name="Looney B."/>
            <person name="Rojas-Flechas A."/>
            <person name="Nash J."/>
            <person name="Hameed K."/>
            <person name="Schadt C."/>
            <person name="Martin F."/>
            <person name="Crous P.W."/>
            <person name="Miettinen O."/>
            <person name="Magnuson J.K."/>
            <person name="Labbe J."/>
            <person name="Jacobson D."/>
            <person name="Doktycz M.J."/>
            <person name="Veneault-Fourrey C."/>
            <person name="Kuo A."/>
            <person name="Mondo S."/>
            <person name="Calhoun S."/>
            <person name="Riley R."/>
            <person name="Ohm R."/>
            <person name="LaButti K."/>
            <person name="Andreopoulos B."/>
            <person name="Pangilinan J."/>
            <person name="Nolan M."/>
            <person name="Tritt A."/>
            <person name="Clum A."/>
            <person name="Lipzen A."/>
            <person name="Daum C."/>
            <person name="Barry K."/>
            <person name="Grigoriev I.V."/>
            <person name="Vilgalys R."/>
        </authorList>
    </citation>
    <scope>NUCLEOTIDE SEQUENCE</scope>
    <source>
        <strain evidence="3">PMI_201</strain>
    </source>
</reference>
<dbReference type="PANTHER" id="PTHR34612:SF6">
    <property type="entry name" value="GLYCOSIDE HYDROLASE 131 CATALYTIC N-TERMINAL DOMAIN-CONTAINING PROTEIN"/>
    <property type="match status" value="1"/>
</dbReference>
<feature type="signal peptide" evidence="1">
    <location>
        <begin position="1"/>
        <end position="18"/>
    </location>
</feature>
<accession>A0AAD4Q3Y1</accession>
<feature type="domain" description="Glycoside hydrolase 131 catalytic N-terminal" evidence="2">
    <location>
        <begin position="22"/>
        <end position="251"/>
    </location>
</feature>
<keyword evidence="1" id="KW-0732">Signal</keyword>
<dbReference type="EMBL" id="JAJTJA010000001">
    <property type="protein sequence ID" value="KAH8705564.1"/>
    <property type="molecule type" value="Genomic_DNA"/>
</dbReference>
<gene>
    <name evidence="3" type="ORF">BGW36DRAFT_286051</name>
</gene>
<protein>
    <recommendedName>
        <fullName evidence="2">Glycoside hydrolase 131 catalytic N-terminal domain-containing protein</fullName>
    </recommendedName>
</protein>
<evidence type="ECO:0000313" key="4">
    <source>
        <dbReference type="Proteomes" id="UP001201262"/>
    </source>
</evidence>
<dbReference type="GeneID" id="70240665"/>